<dbReference type="RefSeq" id="XP_007713992.1">
    <property type="nucleotide sequence ID" value="XM_007715802.1"/>
</dbReference>
<dbReference type="GeneID" id="19148722"/>
<dbReference type="HOGENOM" id="CLU_2605677_0_0_1"/>
<accession>W6Y8N4</accession>
<reference evidence="1 2" key="1">
    <citation type="journal article" date="2013" name="PLoS Genet.">
        <title>Comparative genome structure, secondary metabolite, and effector coding capacity across Cochliobolus pathogens.</title>
        <authorList>
            <person name="Condon B.J."/>
            <person name="Leng Y."/>
            <person name="Wu D."/>
            <person name="Bushley K.E."/>
            <person name="Ohm R.A."/>
            <person name="Otillar R."/>
            <person name="Martin J."/>
            <person name="Schackwitz W."/>
            <person name="Grimwood J."/>
            <person name="MohdZainudin N."/>
            <person name="Xue C."/>
            <person name="Wang R."/>
            <person name="Manning V.A."/>
            <person name="Dhillon B."/>
            <person name="Tu Z.J."/>
            <person name="Steffenson B.J."/>
            <person name="Salamov A."/>
            <person name="Sun H."/>
            <person name="Lowry S."/>
            <person name="LaButti K."/>
            <person name="Han J."/>
            <person name="Copeland A."/>
            <person name="Lindquist E."/>
            <person name="Barry K."/>
            <person name="Schmutz J."/>
            <person name="Baker S.E."/>
            <person name="Ciuffetti L.M."/>
            <person name="Grigoriev I.V."/>
            <person name="Zhong S."/>
            <person name="Turgeon B.G."/>
        </authorList>
    </citation>
    <scope>NUCLEOTIDE SEQUENCE [LARGE SCALE GENOMIC DNA]</scope>
    <source>
        <strain evidence="1 2">26-R-13</strain>
    </source>
</reference>
<evidence type="ECO:0000313" key="2">
    <source>
        <dbReference type="Proteomes" id="UP000053841"/>
    </source>
</evidence>
<dbReference type="KEGG" id="bze:COCCADRAFT_38243"/>
<gene>
    <name evidence="1" type="ORF">COCCADRAFT_38243</name>
</gene>
<dbReference type="AlphaFoldDB" id="W6Y8N4"/>
<name>W6Y8N4_COCC2</name>
<dbReference type="OrthoDB" id="10311463at2759"/>
<protein>
    <submittedName>
        <fullName evidence="1">Uncharacterized protein</fullName>
    </submittedName>
</protein>
<organism evidence="1 2">
    <name type="scientific">Cochliobolus carbonum (strain 26-R-13)</name>
    <name type="common">Maize leaf spot fungus</name>
    <name type="synonym">Bipolaris zeicola</name>
    <dbReference type="NCBI Taxonomy" id="930089"/>
    <lineage>
        <taxon>Eukaryota</taxon>
        <taxon>Fungi</taxon>
        <taxon>Dikarya</taxon>
        <taxon>Ascomycota</taxon>
        <taxon>Pezizomycotina</taxon>
        <taxon>Dothideomycetes</taxon>
        <taxon>Pleosporomycetidae</taxon>
        <taxon>Pleosporales</taxon>
        <taxon>Pleosporineae</taxon>
        <taxon>Pleosporaceae</taxon>
        <taxon>Bipolaris</taxon>
    </lineage>
</organism>
<dbReference type="EMBL" id="KI964653">
    <property type="protein sequence ID" value="EUC31724.1"/>
    <property type="molecule type" value="Genomic_DNA"/>
</dbReference>
<sequence>MTCGISLIWSFSLLPPPHTSRTPPSLHLPWSRGPAGTHASKRWVCECKWYRWMDICRYSTREYLQRHKRTNQRIDALLV</sequence>
<dbReference type="Proteomes" id="UP000053841">
    <property type="component" value="Unassembled WGS sequence"/>
</dbReference>
<proteinExistence type="predicted"/>
<evidence type="ECO:0000313" key="1">
    <source>
        <dbReference type="EMBL" id="EUC31724.1"/>
    </source>
</evidence>
<keyword evidence="2" id="KW-1185">Reference proteome</keyword>